<organism evidence="3 4">
    <name type="scientific">Mesorhabditis belari</name>
    <dbReference type="NCBI Taxonomy" id="2138241"/>
    <lineage>
        <taxon>Eukaryota</taxon>
        <taxon>Metazoa</taxon>
        <taxon>Ecdysozoa</taxon>
        <taxon>Nematoda</taxon>
        <taxon>Chromadorea</taxon>
        <taxon>Rhabditida</taxon>
        <taxon>Rhabditina</taxon>
        <taxon>Rhabditomorpha</taxon>
        <taxon>Rhabditoidea</taxon>
        <taxon>Rhabditidae</taxon>
        <taxon>Mesorhabditinae</taxon>
        <taxon>Mesorhabditis</taxon>
    </lineage>
</organism>
<reference evidence="4" key="1">
    <citation type="submission" date="2024-02" db="UniProtKB">
        <authorList>
            <consortium name="WormBaseParasite"/>
        </authorList>
    </citation>
    <scope>IDENTIFICATION</scope>
</reference>
<name>A0AAF3JB00_9BILA</name>
<protein>
    <submittedName>
        <fullName evidence="4">Uncharacterized protein</fullName>
    </submittedName>
</protein>
<evidence type="ECO:0000313" key="3">
    <source>
        <dbReference type="Proteomes" id="UP000887575"/>
    </source>
</evidence>
<feature type="signal peptide" evidence="2">
    <location>
        <begin position="1"/>
        <end position="15"/>
    </location>
</feature>
<dbReference type="AlphaFoldDB" id="A0AAF3JB00"/>
<accession>A0AAF3JB00</accession>
<feature type="region of interest" description="Disordered" evidence="1">
    <location>
        <begin position="118"/>
        <end position="152"/>
    </location>
</feature>
<keyword evidence="3" id="KW-1185">Reference proteome</keyword>
<feature type="chain" id="PRO_5042164947" evidence="2">
    <location>
        <begin position="16"/>
        <end position="338"/>
    </location>
</feature>
<proteinExistence type="predicted"/>
<sequence length="338" mass="38008">MKLLLFFTAIRLVYGAGPPGIEQTGSILELSSQNQERNEMVTFPTSQSDPTGAIIESQAPIGENGFVKPLPGQPDFGRPIGDGFSPPINPAQPDFGRPIGDGFAPPLNPGPQILLNFPSPNREQGPVQGNQFGPQNQPNGPINSGFQFRGDNGAERAANTQDYDYQSFDFTAQKDLKIFTSPLYRVHNVALKRFYSHTNRRDVDMKRRQGFDRQTNLGRMIPMLGWLKRRKELLQRCPDLIELQYLSNSLGRQLLTVSAQKVETFKRGGIWRQFSSLGVCVKKPSCGATEPLFELIGQRAQDGDAIYVTTKNEYEKLIRKGNYRDERKEKPVCYIWPK</sequence>
<evidence type="ECO:0000256" key="1">
    <source>
        <dbReference type="SAM" id="MobiDB-lite"/>
    </source>
</evidence>
<evidence type="ECO:0000256" key="2">
    <source>
        <dbReference type="SAM" id="SignalP"/>
    </source>
</evidence>
<keyword evidence="2" id="KW-0732">Signal</keyword>
<evidence type="ECO:0000313" key="4">
    <source>
        <dbReference type="WBParaSite" id="MBELARI_LOCUS7657"/>
    </source>
</evidence>
<dbReference type="Proteomes" id="UP000887575">
    <property type="component" value="Unassembled WGS sequence"/>
</dbReference>
<dbReference type="WBParaSite" id="MBELARI_LOCUS7657">
    <property type="protein sequence ID" value="MBELARI_LOCUS7657"/>
    <property type="gene ID" value="MBELARI_LOCUS7657"/>
</dbReference>
<feature type="compositionally biased region" description="Low complexity" evidence="1">
    <location>
        <begin position="124"/>
        <end position="143"/>
    </location>
</feature>